<reference evidence="6" key="1">
    <citation type="submission" date="2018-12" db="EMBL/GenBank/DDBJ databases">
        <title>Tengunoibacter tsumagoiensis gen. nov., sp. nov., Dictyobacter kobayashii sp. nov., D. alpinus sp. nov., and D. joshuensis sp. nov. and description of Dictyobacteraceae fam. nov. within the order Ktedonobacterales isolated from Tengu-no-mugimeshi.</title>
        <authorList>
            <person name="Wang C.M."/>
            <person name="Zheng Y."/>
            <person name="Sakai Y."/>
            <person name="Toyoda A."/>
            <person name="Minakuchi Y."/>
            <person name="Abe K."/>
            <person name="Yokota A."/>
            <person name="Yabe S."/>
        </authorList>
    </citation>
    <scope>NUCLEOTIDE SEQUENCE [LARGE SCALE GENOMIC DNA]</scope>
    <source>
        <strain evidence="6">S-27</strain>
    </source>
</reference>
<dbReference type="PROSITE" id="PS00455">
    <property type="entry name" value="AMP_BINDING"/>
    <property type="match status" value="1"/>
</dbReference>
<dbReference type="Proteomes" id="UP000287224">
    <property type="component" value="Unassembled WGS sequence"/>
</dbReference>
<comment type="similarity">
    <text evidence="1">Belongs to the ATP-dependent AMP-binding enzyme family.</text>
</comment>
<dbReference type="PANTHER" id="PTHR43201:SF8">
    <property type="entry name" value="ACYL-COA SYNTHETASE FAMILY MEMBER 3"/>
    <property type="match status" value="1"/>
</dbReference>
<dbReference type="InterPro" id="IPR025110">
    <property type="entry name" value="AMP-bd_C"/>
</dbReference>
<organism evidence="5 6">
    <name type="scientific">Dictyobacter aurantiacus</name>
    <dbReference type="NCBI Taxonomy" id="1936993"/>
    <lineage>
        <taxon>Bacteria</taxon>
        <taxon>Bacillati</taxon>
        <taxon>Chloroflexota</taxon>
        <taxon>Ktedonobacteria</taxon>
        <taxon>Ktedonobacterales</taxon>
        <taxon>Dictyobacteraceae</taxon>
        <taxon>Dictyobacter</taxon>
    </lineage>
</organism>
<dbReference type="InterPro" id="IPR000873">
    <property type="entry name" value="AMP-dep_synth/lig_dom"/>
</dbReference>
<dbReference type="SUPFAM" id="SSF56801">
    <property type="entry name" value="Acetyl-CoA synthetase-like"/>
    <property type="match status" value="1"/>
</dbReference>
<evidence type="ECO:0000256" key="2">
    <source>
        <dbReference type="ARBA" id="ARBA00022598"/>
    </source>
</evidence>
<feature type="domain" description="AMP-dependent synthetase/ligase" evidence="3">
    <location>
        <begin position="10"/>
        <end position="374"/>
    </location>
</feature>
<dbReference type="CDD" id="cd05941">
    <property type="entry name" value="MCS"/>
    <property type="match status" value="1"/>
</dbReference>
<dbReference type="OrthoDB" id="9781737at2"/>
<proteinExistence type="inferred from homology"/>
<evidence type="ECO:0000313" key="6">
    <source>
        <dbReference type="Proteomes" id="UP000287224"/>
    </source>
</evidence>
<sequence>MNSIVEATLRHAQEQPERVAIFFDQQRITYGDLASQIERFARALRGRGLQPGDRVALFFGNSPEFIIAYLGVQLAHGVVVLVNTQYRKVELSHILNDAAVRLCVTSEVGAQEILPLQIESLHTLILIDGSTSGSISLADFLNGADSISQQRQGGTDAPVFPEANDPAVIGYTSGTTGRSKGALLRQRNLLTNSIAVTSAWHWTENDCLLLTLPLFHTHGLMVGVHGTLLTGASMVLRQKFDAADVLSNLQNNHAITMFFGVPTMYSRLLAEVERQGIKPRQLRLFVSGSAPLSPQVFNAFEQTFGQRILERYGMTETIMNMTNPYDGERRAGTVGAPFPGQEARVVDVQTRRPLPATEIGEIEVRGPHVFTEYWQRPDATAEVFDADGWFKTGDLGWYSQDGYYTITGRARELIISGGYNIYPREIEDVLESHPDIAEAAVIGLPDADMGEQVVAVIVPRTDHHPQAPDIISFCRQQLASYKKPRQIIIVDSLPRNALGKVQKHVLAAQLQTP</sequence>
<evidence type="ECO:0000259" key="4">
    <source>
        <dbReference type="Pfam" id="PF13193"/>
    </source>
</evidence>
<dbReference type="InterPro" id="IPR045851">
    <property type="entry name" value="AMP-bd_C_sf"/>
</dbReference>
<keyword evidence="2 5" id="KW-0436">Ligase</keyword>
<dbReference type="RefSeq" id="WP_126602594.1">
    <property type="nucleotide sequence ID" value="NZ_BIFQ01000002.1"/>
</dbReference>
<dbReference type="InterPro" id="IPR020845">
    <property type="entry name" value="AMP-binding_CS"/>
</dbReference>
<accession>A0A401ZSI6</accession>
<keyword evidence="6" id="KW-1185">Reference proteome</keyword>
<protein>
    <submittedName>
        <fullName evidence="5">Long-chain-fatty-acid--CoA ligase</fullName>
    </submittedName>
</protein>
<evidence type="ECO:0000256" key="1">
    <source>
        <dbReference type="ARBA" id="ARBA00006432"/>
    </source>
</evidence>
<dbReference type="PANTHER" id="PTHR43201">
    <property type="entry name" value="ACYL-COA SYNTHETASE"/>
    <property type="match status" value="1"/>
</dbReference>
<dbReference type="Pfam" id="PF13193">
    <property type="entry name" value="AMP-binding_C"/>
    <property type="match status" value="1"/>
</dbReference>
<name>A0A401ZSI6_9CHLR</name>
<dbReference type="AlphaFoldDB" id="A0A401ZSI6"/>
<dbReference type="Gene3D" id="3.40.50.12780">
    <property type="entry name" value="N-terminal domain of ligase-like"/>
    <property type="match status" value="1"/>
</dbReference>
<dbReference type="FunFam" id="3.30.300.30:FF:000008">
    <property type="entry name" value="2,3-dihydroxybenzoate-AMP ligase"/>
    <property type="match status" value="1"/>
</dbReference>
<dbReference type="InterPro" id="IPR042099">
    <property type="entry name" value="ANL_N_sf"/>
</dbReference>
<comment type="caution">
    <text evidence="5">The sequence shown here is derived from an EMBL/GenBank/DDBJ whole genome shotgun (WGS) entry which is preliminary data.</text>
</comment>
<evidence type="ECO:0000313" key="5">
    <source>
        <dbReference type="EMBL" id="GCE09823.1"/>
    </source>
</evidence>
<dbReference type="Gene3D" id="3.30.300.30">
    <property type="match status" value="1"/>
</dbReference>
<dbReference type="Pfam" id="PF00501">
    <property type="entry name" value="AMP-binding"/>
    <property type="match status" value="1"/>
</dbReference>
<dbReference type="EMBL" id="BIFQ01000002">
    <property type="protein sequence ID" value="GCE09823.1"/>
    <property type="molecule type" value="Genomic_DNA"/>
</dbReference>
<dbReference type="GO" id="GO:0006631">
    <property type="term" value="P:fatty acid metabolic process"/>
    <property type="evidence" value="ECO:0007669"/>
    <property type="project" value="TreeGrafter"/>
</dbReference>
<feature type="domain" description="AMP-binding enzyme C-terminal" evidence="4">
    <location>
        <begin position="425"/>
        <end position="500"/>
    </location>
</feature>
<dbReference type="GO" id="GO:0031956">
    <property type="term" value="F:medium-chain fatty acid-CoA ligase activity"/>
    <property type="evidence" value="ECO:0007669"/>
    <property type="project" value="TreeGrafter"/>
</dbReference>
<evidence type="ECO:0000259" key="3">
    <source>
        <dbReference type="Pfam" id="PF00501"/>
    </source>
</evidence>
<gene>
    <name evidence="5" type="ORF">KDAU_71520</name>
</gene>